<dbReference type="SUPFAM" id="SSF50985">
    <property type="entry name" value="RCC1/BLIP-II"/>
    <property type="match status" value="1"/>
</dbReference>
<comment type="caution">
    <text evidence="2">The sequence shown here is derived from an EMBL/GenBank/DDBJ whole genome shotgun (WGS) entry which is preliminary data.</text>
</comment>
<gene>
    <name evidence="2" type="ORF">GKE97_16305</name>
</gene>
<dbReference type="PANTHER" id="PTHR45982:SF1">
    <property type="entry name" value="REGULATOR OF CHROMOSOME CONDENSATION"/>
    <property type="match status" value="1"/>
</dbReference>
<sequence>MKRFVSIKRLEAAAAAGALFLSLTSGCAAEAPQQSPDQSPPLSIPVSTELSLIAGSGGDWYAVEDGSLVAWGEMHGGEDYSQRVAVFEGAQSVWGYRFGQLVLDENGELWTTGDSGYDEPRTKDGWLYVLSDVVTASGNIWNGAAVRSDGSLWTWGKNDQGQLGNGALSEDGTNYPPQHIMDGVCLVRQGSYAVTTGGELYGIGLWSGCTEPKLLCEGVADAAASGAGKLQLLTLEGELYLASIPDRAGQLIQLPDAPAVSDVSEIFDRGYRNGAGTCFLWNSDATEALRVDLEAAQITRNLDGFLVLTEDGDYVRARVSGDQLTLTPLSEAEQSPDWALPVAQVPVSALADCFAIRDDGTLVELERDGSVTELLPNMAAVYADQWATYAIDRQGTLWGRTGESGCLLPGAYHGTYVPDFVPLMEGVASVAQYSETFVMVKRDGTLWAWGDHLGEWSWREPVRIADEVLSAACEVFPGGLFVKQDHTLWEWQPVQRESGTSDISQRQLMEGVLDACHGPGGCFLVQKEDGVVWRYVTELDEGTGTPVLENVRGLKGRFLLQNDGTLWEMTESPDRADGYELRRLAENVSSVEWMSGWNCLLYTDQDGVLWTTESDGSPKEIAERIWVPT</sequence>
<dbReference type="GO" id="GO:0005085">
    <property type="term" value="F:guanyl-nucleotide exchange factor activity"/>
    <property type="evidence" value="ECO:0007669"/>
    <property type="project" value="TreeGrafter"/>
</dbReference>
<reference evidence="2 3" key="1">
    <citation type="journal article" date="2019" name="Nat. Med.">
        <title>A library of human gut bacterial isolates paired with longitudinal multiomics data enables mechanistic microbiome research.</title>
        <authorList>
            <person name="Poyet M."/>
            <person name="Groussin M."/>
            <person name="Gibbons S.M."/>
            <person name="Avila-Pacheco J."/>
            <person name="Jiang X."/>
            <person name="Kearney S.M."/>
            <person name="Perrotta A.R."/>
            <person name="Berdy B."/>
            <person name="Zhao S."/>
            <person name="Lieberman T.D."/>
            <person name="Swanson P.K."/>
            <person name="Smith M."/>
            <person name="Roesemann S."/>
            <person name="Alexander J.E."/>
            <person name="Rich S.A."/>
            <person name="Livny J."/>
            <person name="Vlamakis H."/>
            <person name="Clish C."/>
            <person name="Bullock K."/>
            <person name="Deik A."/>
            <person name="Scott J."/>
            <person name="Pierce K.A."/>
            <person name="Xavier R.J."/>
            <person name="Alm E.J."/>
        </authorList>
    </citation>
    <scope>NUCLEOTIDE SEQUENCE [LARGE SCALE GENOMIC DNA]</scope>
    <source>
        <strain evidence="2 3">BIOML-A2</strain>
    </source>
</reference>
<dbReference type="InterPro" id="IPR051553">
    <property type="entry name" value="Ran_GTPase-activating"/>
</dbReference>
<protein>
    <recommendedName>
        <fullName evidence="4">Cell cycle control protein</fullName>
    </recommendedName>
</protein>
<feature type="chain" id="PRO_5026308463" description="Cell cycle control protein" evidence="1">
    <location>
        <begin position="29"/>
        <end position="629"/>
    </location>
</feature>
<accession>A0A6I2R7B0</accession>
<dbReference type="EMBL" id="WKPR01000019">
    <property type="protein sequence ID" value="MSB21076.1"/>
    <property type="molecule type" value="Genomic_DNA"/>
</dbReference>
<evidence type="ECO:0000313" key="2">
    <source>
        <dbReference type="EMBL" id="MSB21076.1"/>
    </source>
</evidence>
<dbReference type="InterPro" id="IPR000408">
    <property type="entry name" value="Reg_chr_condens"/>
</dbReference>
<name>A0A6I2R7B0_FLAPL</name>
<dbReference type="InterPro" id="IPR009091">
    <property type="entry name" value="RCC1/BLIP-II"/>
</dbReference>
<proteinExistence type="predicted"/>
<keyword evidence="1" id="KW-0732">Signal</keyword>
<evidence type="ECO:0008006" key="4">
    <source>
        <dbReference type="Google" id="ProtNLM"/>
    </source>
</evidence>
<dbReference type="PANTHER" id="PTHR45982">
    <property type="entry name" value="REGULATOR OF CHROMOSOME CONDENSATION"/>
    <property type="match status" value="1"/>
</dbReference>
<dbReference type="PROSITE" id="PS51257">
    <property type="entry name" value="PROKAR_LIPOPROTEIN"/>
    <property type="match status" value="1"/>
</dbReference>
<dbReference type="RefSeq" id="WP_172697848.1">
    <property type="nucleotide sequence ID" value="NZ_BAABXT010000001.1"/>
</dbReference>
<dbReference type="GO" id="GO:0005737">
    <property type="term" value="C:cytoplasm"/>
    <property type="evidence" value="ECO:0007669"/>
    <property type="project" value="TreeGrafter"/>
</dbReference>
<organism evidence="2 3">
    <name type="scientific">Flavonifractor plautii</name>
    <name type="common">Fusobacterium plautii</name>
    <dbReference type="NCBI Taxonomy" id="292800"/>
    <lineage>
        <taxon>Bacteria</taxon>
        <taxon>Bacillati</taxon>
        <taxon>Bacillota</taxon>
        <taxon>Clostridia</taxon>
        <taxon>Eubacteriales</taxon>
        <taxon>Oscillospiraceae</taxon>
        <taxon>Flavonifractor</taxon>
    </lineage>
</organism>
<feature type="signal peptide" evidence="1">
    <location>
        <begin position="1"/>
        <end position="28"/>
    </location>
</feature>
<dbReference type="Gene3D" id="2.130.10.30">
    <property type="entry name" value="Regulator of chromosome condensation 1/beta-lactamase-inhibitor protein II"/>
    <property type="match status" value="2"/>
</dbReference>
<dbReference type="AlphaFoldDB" id="A0A6I2R7B0"/>
<dbReference type="Proteomes" id="UP000434475">
    <property type="component" value="Unassembled WGS sequence"/>
</dbReference>
<dbReference type="PROSITE" id="PS50012">
    <property type="entry name" value="RCC1_3"/>
    <property type="match status" value="1"/>
</dbReference>
<dbReference type="Pfam" id="PF00415">
    <property type="entry name" value="RCC1"/>
    <property type="match status" value="1"/>
</dbReference>
<evidence type="ECO:0000256" key="1">
    <source>
        <dbReference type="SAM" id="SignalP"/>
    </source>
</evidence>
<evidence type="ECO:0000313" key="3">
    <source>
        <dbReference type="Proteomes" id="UP000434475"/>
    </source>
</evidence>